<dbReference type="HOGENOM" id="CLU_093674_5_0_6"/>
<dbReference type="InterPro" id="IPR008523">
    <property type="entry name" value="DUF805"/>
</dbReference>
<gene>
    <name evidence="1" type="ORF">GW15_0205455</name>
</gene>
<organism evidence="1 2">
    <name type="scientific">Xanthomonas axonopodis pv. vasculorum</name>
    <dbReference type="NCBI Taxonomy" id="325777"/>
    <lineage>
        <taxon>Bacteria</taxon>
        <taxon>Pseudomonadati</taxon>
        <taxon>Pseudomonadota</taxon>
        <taxon>Gammaproteobacteria</taxon>
        <taxon>Lysobacterales</taxon>
        <taxon>Lysobacteraceae</taxon>
        <taxon>Xanthomonas</taxon>
    </lineage>
</organism>
<dbReference type="eggNOG" id="COG3152">
    <property type="taxonomic scope" value="Bacteria"/>
</dbReference>
<accession>A0A098Q4Q4</accession>
<dbReference type="Proteomes" id="UP000028012">
    <property type="component" value="Unassembled WGS sequence"/>
</dbReference>
<dbReference type="Pfam" id="PF05656">
    <property type="entry name" value="DUF805"/>
    <property type="match status" value="1"/>
</dbReference>
<dbReference type="PANTHER" id="PTHR34980:SF2">
    <property type="entry name" value="INNER MEMBRANE PROTEIN YHAH-RELATED"/>
    <property type="match status" value="1"/>
</dbReference>
<dbReference type="GeneID" id="58002147"/>
<dbReference type="STRING" id="325777.GW15_0205455"/>
<name>A0A098Q4Q4_9XANT</name>
<reference evidence="1 2" key="1">
    <citation type="submission" date="2014-09" db="EMBL/GenBank/DDBJ databases">
        <title>A draft genome sequence for Xanthomonas axonopodis pv. vasculorum NCPPB 900.</title>
        <authorList>
            <person name="Harrison J."/>
            <person name="Studholme D.J."/>
        </authorList>
    </citation>
    <scope>NUCLEOTIDE SEQUENCE [LARGE SCALE GENOMIC DNA]</scope>
    <source>
        <strain evidence="1 2">NCPPB 900</strain>
    </source>
</reference>
<evidence type="ECO:0000313" key="2">
    <source>
        <dbReference type="Proteomes" id="UP000028012"/>
    </source>
</evidence>
<dbReference type="EMBL" id="JPHD02000047">
    <property type="protein sequence ID" value="KGE52937.1"/>
    <property type="molecule type" value="Genomic_DNA"/>
</dbReference>
<dbReference type="GO" id="GO:0005886">
    <property type="term" value="C:plasma membrane"/>
    <property type="evidence" value="ECO:0007669"/>
    <property type="project" value="TreeGrafter"/>
</dbReference>
<dbReference type="RefSeq" id="WP_042821589.1">
    <property type="nucleotide sequence ID" value="NZ_CP053649.1"/>
</dbReference>
<protein>
    <submittedName>
        <fullName evidence="1">Membrane protein</fullName>
    </submittedName>
</protein>
<sequence>MEWILLPLKRYADFNGRSRRKAYWTFALMQFLVLFVFGSLFAIAAVAMGNENGPGALAWLICAVMVIVCLALIVPAIAVTVRRLHDQDKSGWFSLISLVPYVGAFVLLVFMCIEGTPGPNQYGENPKQ</sequence>
<dbReference type="PANTHER" id="PTHR34980">
    <property type="entry name" value="INNER MEMBRANE PROTEIN-RELATED-RELATED"/>
    <property type="match status" value="1"/>
</dbReference>
<proteinExistence type="predicted"/>
<evidence type="ECO:0000313" key="1">
    <source>
        <dbReference type="EMBL" id="KGE52937.1"/>
    </source>
</evidence>
<comment type="caution">
    <text evidence="1">The sequence shown here is derived from an EMBL/GenBank/DDBJ whole genome shotgun (WGS) entry which is preliminary data.</text>
</comment>
<dbReference type="AlphaFoldDB" id="A0A098Q4Q4"/>